<feature type="transmembrane region" description="Helical" evidence="8">
    <location>
        <begin position="171"/>
        <end position="195"/>
    </location>
</feature>
<dbReference type="PANTHER" id="PTHR21716:SF53">
    <property type="entry name" value="PERMEASE PERM-RELATED"/>
    <property type="match status" value="1"/>
</dbReference>
<keyword evidence="7 8" id="KW-0472">Membrane</keyword>
<evidence type="ECO:0000256" key="3">
    <source>
        <dbReference type="ARBA" id="ARBA00022448"/>
    </source>
</evidence>
<keyword evidence="5 8" id="KW-0812">Transmembrane</keyword>
<keyword evidence="4" id="KW-1003">Cell membrane</keyword>
<sequence>MKKILRKRDIQFASVLFLLFLAVTYWSSIVKFLGTLISEGKALLIGCVIAYIVNLILKQYEHLYTNLFKPQPLTKLKRPLCLLLAYASIIVIVALLLQVVVPELIQCIQLLFSNNKDSAIYKLIRYLENNSLFKEAWQKIDLEKLAKNFTQNDLIKDNKNWTKYLSTLKSAASTVGSILTTTVVAIFFSVYVLLFKEKVGSEFNKVMDAYLPKKVENHLKYVIGVFDNSYSSYITGQFKDAILLGIMCFIGMSIFRFPYAAMVSAVISFTALIPIIGAILGATVGFIVIFATSPFKALMFLVFIVVLQQIDNRITYPLVVGKSLGLPSIWVFTAVMIGGGLSGIIGMMVTVPLFAALYQLIKDDVKRRKEKLPIEE</sequence>
<evidence type="ECO:0000256" key="1">
    <source>
        <dbReference type="ARBA" id="ARBA00004651"/>
    </source>
</evidence>
<evidence type="ECO:0000256" key="2">
    <source>
        <dbReference type="ARBA" id="ARBA00009773"/>
    </source>
</evidence>
<proteinExistence type="inferred from homology"/>
<name>A0ABY1AD86_9LACO</name>
<keyword evidence="6 8" id="KW-1133">Transmembrane helix</keyword>
<dbReference type="EMBL" id="FOCC01000013">
    <property type="protein sequence ID" value="SEM91012.1"/>
    <property type="molecule type" value="Genomic_DNA"/>
</dbReference>
<evidence type="ECO:0000256" key="6">
    <source>
        <dbReference type="ARBA" id="ARBA00022989"/>
    </source>
</evidence>
<evidence type="ECO:0000256" key="5">
    <source>
        <dbReference type="ARBA" id="ARBA00022692"/>
    </source>
</evidence>
<evidence type="ECO:0000313" key="10">
    <source>
        <dbReference type="Proteomes" id="UP000182089"/>
    </source>
</evidence>
<gene>
    <name evidence="9" type="ORF">SAMN05216431_11316</name>
</gene>
<dbReference type="Proteomes" id="UP000182089">
    <property type="component" value="Unassembled WGS sequence"/>
</dbReference>
<accession>A0ABY1AD86</accession>
<protein>
    <submittedName>
        <fullName evidence="9">Predicted PurR-regulated permease PerM</fullName>
    </submittedName>
</protein>
<comment type="caution">
    <text evidence="9">The sequence shown here is derived from an EMBL/GenBank/DDBJ whole genome shotgun (WGS) entry which is preliminary data.</text>
</comment>
<feature type="transmembrane region" description="Helical" evidence="8">
    <location>
        <begin position="42"/>
        <end position="60"/>
    </location>
</feature>
<feature type="transmembrane region" description="Helical" evidence="8">
    <location>
        <begin position="328"/>
        <end position="361"/>
    </location>
</feature>
<feature type="transmembrane region" description="Helical" evidence="8">
    <location>
        <begin position="12"/>
        <end position="30"/>
    </location>
</feature>
<dbReference type="Pfam" id="PF01594">
    <property type="entry name" value="AI-2E_transport"/>
    <property type="match status" value="1"/>
</dbReference>
<dbReference type="PANTHER" id="PTHR21716">
    <property type="entry name" value="TRANSMEMBRANE PROTEIN"/>
    <property type="match status" value="1"/>
</dbReference>
<evidence type="ECO:0000256" key="4">
    <source>
        <dbReference type="ARBA" id="ARBA00022475"/>
    </source>
</evidence>
<comment type="similarity">
    <text evidence="2">Belongs to the autoinducer-2 exporter (AI-2E) (TC 2.A.86) family.</text>
</comment>
<feature type="transmembrane region" description="Helical" evidence="8">
    <location>
        <begin position="80"/>
        <end position="101"/>
    </location>
</feature>
<evidence type="ECO:0000256" key="8">
    <source>
        <dbReference type="SAM" id="Phobius"/>
    </source>
</evidence>
<evidence type="ECO:0000256" key="7">
    <source>
        <dbReference type="ARBA" id="ARBA00023136"/>
    </source>
</evidence>
<feature type="transmembrane region" description="Helical" evidence="8">
    <location>
        <begin position="265"/>
        <end position="290"/>
    </location>
</feature>
<evidence type="ECO:0000313" key="9">
    <source>
        <dbReference type="EMBL" id="SEM91012.1"/>
    </source>
</evidence>
<dbReference type="InterPro" id="IPR002549">
    <property type="entry name" value="AI-2E-like"/>
</dbReference>
<reference evidence="9 10" key="1">
    <citation type="submission" date="2016-10" db="EMBL/GenBank/DDBJ databases">
        <authorList>
            <person name="Varghese N."/>
            <person name="Submissions S."/>
        </authorList>
    </citation>
    <scope>NUCLEOTIDE SEQUENCE [LARGE SCALE GENOMIC DNA]</scope>
    <source>
        <strain evidence="9 10">WC1T17</strain>
    </source>
</reference>
<keyword evidence="3" id="KW-0813">Transport</keyword>
<comment type="subcellular location">
    <subcellularLocation>
        <location evidence="1">Cell membrane</location>
        <topology evidence="1">Multi-pass membrane protein</topology>
    </subcellularLocation>
</comment>
<organism evidence="9 10">
    <name type="scientific">Ligilactobacillus ruminis</name>
    <dbReference type="NCBI Taxonomy" id="1623"/>
    <lineage>
        <taxon>Bacteria</taxon>
        <taxon>Bacillati</taxon>
        <taxon>Bacillota</taxon>
        <taxon>Bacilli</taxon>
        <taxon>Lactobacillales</taxon>
        <taxon>Lactobacillaceae</taxon>
        <taxon>Ligilactobacillus</taxon>
    </lineage>
</organism>